<evidence type="ECO:0000313" key="2">
    <source>
        <dbReference type="EMBL" id="KAK3257156.1"/>
    </source>
</evidence>
<comment type="caution">
    <text evidence="2">The sequence shown here is derived from an EMBL/GenBank/DDBJ whole genome shotgun (WGS) entry which is preliminary data.</text>
</comment>
<dbReference type="AlphaFoldDB" id="A0AAE0FCD7"/>
<keyword evidence="3" id="KW-1185">Reference proteome</keyword>
<organism evidence="2 3">
    <name type="scientific">Cymbomonas tetramitiformis</name>
    <dbReference type="NCBI Taxonomy" id="36881"/>
    <lineage>
        <taxon>Eukaryota</taxon>
        <taxon>Viridiplantae</taxon>
        <taxon>Chlorophyta</taxon>
        <taxon>Pyramimonadophyceae</taxon>
        <taxon>Pyramimonadales</taxon>
        <taxon>Pyramimonadaceae</taxon>
        <taxon>Cymbomonas</taxon>
    </lineage>
</organism>
<feature type="region of interest" description="Disordered" evidence="1">
    <location>
        <begin position="121"/>
        <end position="205"/>
    </location>
</feature>
<dbReference type="EMBL" id="LGRX02020917">
    <property type="protein sequence ID" value="KAK3257156.1"/>
    <property type="molecule type" value="Genomic_DNA"/>
</dbReference>
<evidence type="ECO:0000256" key="1">
    <source>
        <dbReference type="SAM" id="MobiDB-lite"/>
    </source>
</evidence>
<evidence type="ECO:0000313" key="3">
    <source>
        <dbReference type="Proteomes" id="UP001190700"/>
    </source>
</evidence>
<name>A0AAE0FCD7_9CHLO</name>
<gene>
    <name evidence="2" type="ORF">CYMTET_33747</name>
</gene>
<proteinExistence type="predicted"/>
<dbReference type="Proteomes" id="UP001190700">
    <property type="component" value="Unassembled WGS sequence"/>
</dbReference>
<reference evidence="2 3" key="1">
    <citation type="journal article" date="2015" name="Genome Biol. Evol.">
        <title>Comparative Genomics of a Bacterivorous Green Alga Reveals Evolutionary Causalities and Consequences of Phago-Mixotrophic Mode of Nutrition.</title>
        <authorList>
            <person name="Burns J.A."/>
            <person name="Paasch A."/>
            <person name="Narechania A."/>
            <person name="Kim E."/>
        </authorList>
    </citation>
    <scope>NUCLEOTIDE SEQUENCE [LARGE SCALE GENOMIC DNA]</scope>
    <source>
        <strain evidence="2 3">PLY_AMNH</strain>
    </source>
</reference>
<sequence>MRLRSTSRKDSMSHAGTECLADGISAQMAGCSETIFQSVSHGFSAAFHVQEPEVDPGPVDPPMLRDLRSEQSPLGTPRAETVGGFRRVSPVDTAMPTRQGMGQEGDYGEGGVHVFHNIPTAAMDPTPDARTPPLHNDMSSPHTPRPAHSHASRLGPPRSKDWAGASRSEAAVEIAQQRVREAGAQRKKKVRQEKDAVAQKSSNLR</sequence>
<feature type="non-terminal residue" evidence="2">
    <location>
        <position position="205"/>
    </location>
</feature>
<accession>A0AAE0FCD7</accession>
<protein>
    <submittedName>
        <fullName evidence="2">Uncharacterized protein</fullName>
    </submittedName>
</protein>